<organism evidence="5 7">
    <name type="scientific">Rotaria sordida</name>
    <dbReference type="NCBI Taxonomy" id="392033"/>
    <lineage>
        <taxon>Eukaryota</taxon>
        <taxon>Metazoa</taxon>
        <taxon>Spiralia</taxon>
        <taxon>Gnathifera</taxon>
        <taxon>Rotifera</taxon>
        <taxon>Eurotatoria</taxon>
        <taxon>Bdelloidea</taxon>
        <taxon>Philodinida</taxon>
        <taxon>Philodinidae</taxon>
        <taxon>Rotaria</taxon>
    </lineage>
</organism>
<evidence type="ECO:0000259" key="4">
    <source>
        <dbReference type="PROSITE" id="PS50234"/>
    </source>
</evidence>
<gene>
    <name evidence="6" type="ORF">JBS370_LOCUS35572</name>
    <name evidence="5" type="ORF">ZHD862_LOCUS37709</name>
</gene>
<feature type="non-terminal residue" evidence="5">
    <location>
        <position position="1"/>
    </location>
</feature>
<evidence type="ECO:0000256" key="3">
    <source>
        <dbReference type="ARBA" id="ARBA00022729"/>
    </source>
</evidence>
<dbReference type="CDD" id="cd00198">
    <property type="entry name" value="vWFA"/>
    <property type="match status" value="2"/>
</dbReference>
<reference evidence="5" key="1">
    <citation type="submission" date="2021-02" db="EMBL/GenBank/DDBJ databases">
        <authorList>
            <person name="Nowell W R."/>
        </authorList>
    </citation>
    <scope>NUCLEOTIDE SEQUENCE</scope>
</reference>
<dbReference type="InterPro" id="IPR036465">
    <property type="entry name" value="vWFA_dom_sf"/>
</dbReference>
<comment type="subcellular location">
    <subcellularLocation>
        <location evidence="1">Secreted</location>
    </subcellularLocation>
</comment>
<dbReference type="EMBL" id="CAJNOT010007473">
    <property type="protein sequence ID" value="CAF1506682.1"/>
    <property type="molecule type" value="Genomic_DNA"/>
</dbReference>
<evidence type="ECO:0000313" key="5">
    <source>
        <dbReference type="EMBL" id="CAF1506682.1"/>
    </source>
</evidence>
<dbReference type="Gene3D" id="3.40.50.410">
    <property type="entry name" value="von Willebrand factor, type A domain"/>
    <property type="match status" value="3"/>
</dbReference>
<dbReference type="PANTHER" id="PTHR47763:SF4">
    <property type="entry name" value="ALPHA-PROTEIN KINASE VWKA"/>
    <property type="match status" value="1"/>
</dbReference>
<evidence type="ECO:0000256" key="1">
    <source>
        <dbReference type="ARBA" id="ARBA00004613"/>
    </source>
</evidence>
<evidence type="ECO:0000313" key="6">
    <source>
        <dbReference type="EMBL" id="CAF4182148.1"/>
    </source>
</evidence>
<dbReference type="PROSITE" id="PS50234">
    <property type="entry name" value="VWFA"/>
    <property type="match status" value="2"/>
</dbReference>
<accession>A0A815TRU2</accession>
<feature type="domain" description="VWFA" evidence="4">
    <location>
        <begin position="935"/>
        <end position="1054"/>
    </location>
</feature>
<proteinExistence type="predicted"/>
<protein>
    <recommendedName>
        <fullName evidence="4">VWFA domain-containing protein</fullName>
    </recommendedName>
</protein>
<dbReference type="InterPro" id="IPR052969">
    <property type="entry name" value="Thr-specific_kinase-like"/>
</dbReference>
<dbReference type="Pfam" id="PF13768">
    <property type="entry name" value="VWA_3"/>
    <property type="match status" value="1"/>
</dbReference>
<keyword evidence="2" id="KW-0964">Secreted</keyword>
<feature type="non-terminal residue" evidence="5">
    <location>
        <position position="1121"/>
    </location>
</feature>
<dbReference type="PANTHER" id="PTHR47763">
    <property type="entry name" value="ALPHA-PROTEIN KINASE VWKA"/>
    <property type="match status" value="1"/>
</dbReference>
<dbReference type="SUPFAM" id="SSF53300">
    <property type="entry name" value="vWA-like"/>
    <property type="match status" value="3"/>
</dbReference>
<dbReference type="InterPro" id="IPR056861">
    <property type="entry name" value="HMCN1-like_VWA"/>
</dbReference>
<dbReference type="InterPro" id="IPR002035">
    <property type="entry name" value="VWF_A"/>
</dbReference>
<dbReference type="AlphaFoldDB" id="A0A815TRU2"/>
<dbReference type="Pfam" id="PF25106">
    <property type="entry name" value="VWA_4"/>
    <property type="match status" value="1"/>
</dbReference>
<sequence length="1121" mass="129068">LAFDEQKETKRWLDEFTTFNILFRHTSNIDDQTLGHNLLVYGLKLLRSFNIIRHILKSIFSLKGIQFILTNIDRLEQSFLLLALKNYSNLKESLRRLGVDLNQIQTKNKLLTQSNQSFREISLTADLQDNETPVRDSMTTTIQRNNRMSQDDWRNAMKHIRRLNPDKSIQNESNNPTFIRENMENLVQKLSGNVLSQDSTNLNISLINNIDFRKMKMDSIEENIQEPISIRIDQVTLKAHVRDHPNLIRLYEQAGTISSINSSMDNSTVKQRGDLQISNDYKPTEWTYDMLIKSEAIGQLIAEFLNLFQQNWEEFLKKDCEIQHGDIQWCIIIDNSGSMSIHRNVIHEILVILMEVLRKMEFKFAVTCFGGQKNQLILKNMDQLFTYDDGQFVLEAITLDEGTFPATGLKKITEKVFSTSATSQHQHRLVLMVTDGLTQERDGQNYSAIINQYSIKLGVIFIELIEQSTSQLLVNNLKDVSCVTFKSKYIDQLSKHLAQLMNDMLTACLKDSMETSNSTSKYMIKIQMPRIGKELMSNISWKYMGHKKLQQQLNTNIDDFLEFSINNSNTTIPKLNCVKHQLNDYLSQSADHTDYFQAINKLRDYYRSYTGRVRSEHKQKAINWWNDEEHLRSNLIDELTLVLDEVIFPLNKYTRRQAAIRGSSLYMPGLIKAMTSEWTYKKIFSAKRAGAKRDHALCFVLDISTSMFGAMAEGLKETLIAFIGACRRLELDNFSVIVFGTDVRLVKTHEQQWDASVILTLIEQMDFNTDADTRDADAIEVAIDLLVNTSTRGEKKIFLITDGYGHCGKHLPMVQQRAEDARIDLLAIAVGFDRVNLANSYKLYLHCCSSHILPKVLRNVFENEKIISSNNWNTGVSITSKQNKISLNKEYLINQSEPFFDEFAKNKRFAAVIKQMTSERNQLLEQTNISNISFDVCFCLDCTGSMTGWLPRIKSQLMNIIRDIKNKISEEFRTLKVHFRFAIVGYRDATDESQFEIQSFTENVEEVSAFLNHLIATGGKDLPEDVLGALDQCLNLTDWNKQANGRIIILITDAPGHGHELHDDDINDAYPNGFGSQTMTMICDRLLMKDAEINLMFCTLNPQATLKMQRAFEFHFRQIMT</sequence>
<evidence type="ECO:0000313" key="7">
    <source>
        <dbReference type="Proteomes" id="UP000663864"/>
    </source>
</evidence>
<dbReference type="SMART" id="SM00327">
    <property type="entry name" value="VWA"/>
    <property type="match status" value="3"/>
</dbReference>
<comment type="caution">
    <text evidence="5">The sequence shown here is derived from an EMBL/GenBank/DDBJ whole genome shotgun (WGS) entry which is preliminary data.</text>
</comment>
<dbReference type="Proteomes" id="UP000663864">
    <property type="component" value="Unassembled WGS sequence"/>
</dbReference>
<keyword evidence="3" id="KW-0732">Signal</keyword>
<dbReference type="Pfam" id="PF00092">
    <property type="entry name" value="VWA"/>
    <property type="match status" value="1"/>
</dbReference>
<feature type="domain" description="VWFA" evidence="4">
    <location>
        <begin position="696"/>
        <end position="831"/>
    </location>
</feature>
<dbReference type="EMBL" id="CAJOBD010012591">
    <property type="protein sequence ID" value="CAF4182148.1"/>
    <property type="molecule type" value="Genomic_DNA"/>
</dbReference>
<name>A0A815TRU2_9BILA</name>
<evidence type="ECO:0000256" key="2">
    <source>
        <dbReference type="ARBA" id="ARBA00022525"/>
    </source>
</evidence>
<dbReference type="Proteomes" id="UP000663836">
    <property type="component" value="Unassembled WGS sequence"/>
</dbReference>